<dbReference type="OrthoDB" id="3218065at2759"/>
<dbReference type="EMBL" id="KV722366">
    <property type="protein sequence ID" value="OCH92586.1"/>
    <property type="molecule type" value="Genomic_DNA"/>
</dbReference>
<organism evidence="1 2">
    <name type="scientific">Obba rivulosa</name>
    <dbReference type="NCBI Taxonomy" id="1052685"/>
    <lineage>
        <taxon>Eukaryota</taxon>
        <taxon>Fungi</taxon>
        <taxon>Dikarya</taxon>
        <taxon>Basidiomycota</taxon>
        <taxon>Agaricomycotina</taxon>
        <taxon>Agaricomycetes</taxon>
        <taxon>Polyporales</taxon>
        <taxon>Gelatoporiaceae</taxon>
        <taxon>Obba</taxon>
    </lineage>
</organism>
<accession>A0A8E2AXX8</accession>
<proteinExistence type="predicted"/>
<reference evidence="1 2" key="1">
    <citation type="submission" date="2016-07" db="EMBL/GenBank/DDBJ databases">
        <title>Draft genome of the white-rot fungus Obba rivulosa 3A-2.</title>
        <authorList>
            <consortium name="DOE Joint Genome Institute"/>
            <person name="Miettinen O."/>
            <person name="Riley R."/>
            <person name="Acob R."/>
            <person name="Barry K."/>
            <person name="Cullen D."/>
            <person name="De Vries R."/>
            <person name="Hainaut M."/>
            <person name="Hatakka A."/>
            <person name="Henrissat B."/>
            <person name="Hilden K."/>
            <person name="Kuo R."/>
            <person name="Labutti K."/>
            <person name="Lipzen A."/>
            <person name="Makela M.R."/>
            <person name="Sandor L."/>
            <person name="Spatafora J.W."/>
            <person name="Grigoriev I.V."/>
            <person name="Hibbett D.S."/>
        </authorList>
    </citation>
    <scope>NUCLEOTIDE SEQUENCE [LARGE SCALE GENOMIC DNA]</scope>
    <source>
        <strain evidence="1 2">3A-2</strain>
    </source>
</reference>
<dbReference type="PANTHER" id="PTHR35871:SF1">
    <property type="entry name" value="CXC1-LIKE CYSTEINE CLUSTER ASSOCIATED WITH KDZ TRANSPOSASES DOMAIN-CONTAINING PROTEIN"/>
    <property type="match status" value="1"/>
</dbReference>
<dbReference type="AlphaFoldDB" id="A0A8E2AXX8"/>
<name>A0A8E2AXX8_9APHY</name>
<dbReference type="Proteomes" id="UP000250043">
    <property type="component" value="Unassembled WGS sequence"/>
</dbReference>
<dbReference type="PANTHER" id="PTHR35871">
    <property type="entry name" value="EXPRESSED PROTEIN"/>
    <property type="match status" value="1"/>
</dbReference>
<gene>
    <name evidence="1" type="ORF">OBBRIDRAFT_811541</name>
</gene>
<sequence length="190" mass="21967">MSLNCLEGEKSIIPYFYNKCCFNVNDERENAHKIIYPGSNGDPWWDNKQLLVQIKSTIKIYKESSAHVFLPSDALYAFEMNMSNGDSTSTIECHKKVQKMTILEGAPKGLKAIFEKCGFNIHKLHAKCKPICLFESKNCYMARLLTGHKCIFLPKFHYELNPIKMSKYQYQNIHKTNFAHILDSYAIEVI</sequence>
<keyword evidence="2" id="KW-1185">Reference proteome</keyword>
<evidence type="ECO:0000313" key="2">
    <source>
        <dbReference type="Proteomes" id="UP000250043"/>
    </source>
</evidence>
<protein>
    <submittedName>
        <fullName evidence="1">Uncharacterized protein</fullName>
    </submittedName>
</protein>
<evidence type="ECO:0000313" key="1">
    <source>
        <dbReference type="EMBL" id="OCH92586.1"/>
    </source>
</evidence>